<name>A0A6N2QXY9_9FIRM</name>
<keyword evidence="2 5" id="KW-0808">Transferase</keyword>
<sequence>MTQWEKMMAGEMYDAADPELAELRRRAKELCHQLNHTLDGGERQSLLQELLGRCGDDPWVEPDFHCDYGCNIRVGHRFYANHNCVFLDVCPIEIGDDCLFGPGAMVLTAAHPLDPAQRRAGLEFGKPVFIGDNVWVGAGAILNPGVTVGSNAVIASGAVVTKDVPAGCIVAGVPAKVIRRL</sequence>
<keyword evidence="5" id="KW-0012">Acyltransferase</keyword>
<dbReference type="Gene3D" id="2.160.10.10">
    <property type="entry name" value="Hexapeptide repeat proteins"/>
    <property type="match status" value="1"/>
</dbReference>
<accession>A0A6N2QXY9</accession>
<keyword evidence="3" id="KW-0677">Repeat</keyword>
<dbReference type="PROSITE" id="PS00101">
    <property type="entry name" value="HEXAPEP_TRANSFERASES"/>
    <property type="match status" value="1"/>
</dbReference>
<proteinExistence type="inferred from homology"/>
<dbReference type="InterPro" id="IPR001451">
    <property type="entry name" value="Hexapep"/>
</dbReference>
<dbReference type="InterPro" id="IPR051159">
    <property type="entry name" value="Hexapeptide_acetyltransf"/>
</dbReference>
<evidence type="ECO:0000256" key="1">
    <source>
        <dbReference type="ARBA" id="ARBA00007274"/>
    </source>
</evidence>
<dbReference type="InterPro" id="IPR011004">
    <property type="entry name" value="Trimer_LpxA-like_sf"/>
</dbReference>
<dbReference type="AlphaFoldDB" id="A0A6N2QXY9"/>
<dbReference type="SMART" id="SM01266">
    <property type="entry name" value="Mac"/>
    <property type="match status" value="1"/>
</dbReference>
<dbReference type="GO" id="GO:0008925">
    <property type="term" value="F:maltose O-acetyltransferase activity"/>
    <property type="evidence" value="ECO:0007669"/>
    <property type="project" value="UniProtKB-EC"/>
</dbReference>
<dbReference type="InterPro" id="IPR024688">
    <property type="entry name" value="Mac_dom"/>
</dbReference>
<dbReference type="Pfam" id="PF00132">
    <property type="entry name" value="Hexapep"/>
    <property type="match status" value="1"/>
</dbReference>
<dbReference type="EC" id="2.3.1.79" evidence="5"/>
<evidence type="ECO:0000256" key="2">
    <source>
        <dbReference type="ARBA" id="ARBA00022679"/>
    </source>
</evidence>
<dbReference type="EMBL" id="CACRSL010000003">
    <property type="protein sequence ID" value="VYS73048.1"/>
    <property type="molecule type" value="Genomic_DNA"/>
</dbReference>
<dbReference type="PANTHER" id="PTHR23416">
    <property type="entry name" value="SIALIC ACID SYNTHASE-RELATED"/>
    <property type="match status" value="1"/>
</dbReference>
<protein>
    <submittedName>
        <fullName evidence="5">Maltose O-acetyltransferase</fullName>
        <ecNumber evidence="5">2.3.1.79</ecNumber>
    </submittedName>
</protein>
<evidence type="ECO:0000313" key="5">
    <source>
        <dbReference type="EMBL" id="VYS73048.1"/>
    </source>
</evidence>
<dbReference type="InterPro" id="IPR018357">
    <property type="entry name" value="Hexapep_transf_CS"/>
</dbReference>
<dbReference type="Pfam" id="PF12464">
    <property type="entry name" value="Mac"/>
    <property type="match status" value="1"/>
</dbReference>
<evidence type="ECO:0000259" key="4">
    <source>
        <dbReference type="SMART" id="SM01266"/>
    </source>
</evidence>
<dbReference type="GO" id="GO:0005829">
    <property type="term" value="C:cytosol"/>
    <property type="evidence" value="ECO:0007669"/>
    <property type="project" value="TreeGrafter"/>
</dbReference>
<dbReference type="SUPFAM" id="SSF51161">
    <property type="entry name" value="Trimeric LpxA-like enzymes"/>
    <property type="match status" value="1"/>
</dbReference>
<feature type="domain" description="Maltose/galactoside acetyltransferase" evidence="4">
    <location>
        <begin position="4"/>
        <end position="56"/>
    </location>
</feature>
<reference evidence="5" key="1">
    <citation type="submission" date="2019-11" db="EMBL/GenBank/DDBJ databases">
        <authorList>
            <person name="Feng L."/>
        </authorList>
    </citation>
    <scope>NUCLEOTIDE SEQUENCE</scope>
    <source>
        <strain evidence="5">AundefinedLFYP135</strain>
    </source>
</reference>
<evidence type="ECO:0000256" key="3">
    <source>
        <dbReference type="ARBA" id="ARBA00022737"/>
    </source>
</evidence>
<dbReference type="FunFam" id="2.160.10.10:FF:000008">
    <property type="entry name" value="Maltose O-acetyltransferase"/>
    <property type="match status" value="1"/>
</dbReference>
<organism evidence="5">
    <name type="scientific">uncultured Anaerotruncus sp</name>
    <dbReference type="NCBI Taxonomy" id="905011"/>
    <lineage>
        <taxon>Bacteria</taxon>
        <taxon>Bacillati</taxon>
        <taxon>Bacillota</taxon>
        <taxon>Clostridia</taxon>
        <taxon>Eubacteriales</taxon>
        <taxon>Oscillospiraceae</taxon>
        <taxon>Anaerotruncus</taxon>
        <taxon>environmental samples</taxon>
    </lineage>
</organism>
<comment type="similarity">
    <text evidence="1">Belongs to the transferase hexapeptide repeat family.</text>
</comment>
<dbReference type="Pfam" id="PF14602">
    <property type="entry name" value="Hexapep_2"/>
    <property type="match status" value="1"/>
</dbReference>
<dbReference type="CDD" id="cd03357">
    <property type="entry name" value="LbH_MAT_GAT"/>
    <property type="match status" value="1"/>
</dbReference>
<dbReference type="PANTHER" id="PTHR23416:SF23">
    <property type="entry name" value="ACETYLTRANSFERASE C18B11.09C-RELATED"/>
    <property type="match status" value="1"/>
</dbReference>
<gene>
    <name evidence="5" type="primary">maa</name>
    <name evidence="5" type="ORF">AULFYP135_00063</name>
</gene>